<dbReference type="AlphaFoldDB" id="C5L3N6"/>
<keyword evidence="3" id="KW-1185">Reference proteome</keyword>
<name>C5L3N6_PERM5</name>
<dbReference type="OMA" id="SHTYAFK"/>
<evidence type="ECO:0000256" key="1">
    <source>
        <dbReference type="SAM" id="MobiDB-lite"/>
    </source>
</evidence>
<dbReference type="Proteomes" id="UP000007800">
    <property type="component" value="Unassembled WGS sequence"/>
</dbReference>
<feature type="compositionally biased region" description="Polar residues" evidence="1">
    <location>
        <begin position="18"/>
        <end position="36"/>
    </location>
</feature>
<evidence type="ECO:0000313" key="2">
    <source>
        <dbReference type="EMBL" id="EER08615.1"/>
    </source>
</evidence>
<feature type="region of interest" description="Disordered" evidence="1">
    <location>
        <begin position="1"/>
        <end position="74"/>
    </location>
</feature>
<gene>
    <name evidence="2" type="ORF">Pmar_PMAR017670</name>
</gene>
<sequence>MNGRKERASMLSDIFARTPQSPSEPNTPRSQQSPSIGQPDFPDKFPPTHLSMETLRPSVDPNTQGDQRGRLSGFNSHTYAFKNLIRDTVARQEAEGATEDAKVVSFSTLAPTGRDGASRDLAVKSLYHTLLLAAHGEIHAHQAIPFGGISLTIREPEVITSVHQ</sequence>
<accession>C5L3N6</accession>
<evidence type="ECO:0008006" key="4">
    <source>
        <dbReference type="Google" id="ProtNLM"/>
    </source>
</evidence>
<dbReference type="RefSeq" id="XP_002776799.1">
    <property type="nucleotide sequence ID" value="XM_002776753.1"/>
</dbReference>
<protein>
    <recommendedName>
        <fullName evidence="4">Rad21/Rec8-like protein C-terminal eukaryotic domain-containing protein</fullName>
    </recommendedName>
</protein>
<dbReference type="EMBL" id="GG678922">
    <property type="protein sequence ID" value="EER08615.1"/>
    <property type="molecule type" value="Genomic_DNA"/>
</dbReference>
<reference evidence="2 3" key="1">
    <citation type="submission" date="2008-07" db="EMBL/GenBank/DDBJ databases">
        <authorList>
            <person name="El-Sayed N."/>
            <person name="Caler E."/>
            <person name="Inman J."/>
            <person name="Amedeo P."/>
            <person name="Hass B."/>
            <person name="Wortman J."/>
        </authorList>
    </citation>
    <scope>NUCLEOTIDE SEQUENCE [LARGE SCALE GENOMIC DNA]</scope>
    <source>
        <strain evidence="3">ATCC 50983 / TXsc</strain>
    </source>
</reference>
<dbReference type="InParanoid" id="C5L3N6"/>
<evidence type="ECO:0000313" key="3">
    <source>
        <dbReference type="Proteomes" id="UP000007800"/>
    </source>
</evidence>
<proteinExistence type="predicted"/>
<dbReference type="OrthoDB" id="445276at2759"/>
<dbReference type="GeneID" id="9042454"/>
<organism evidence="3">
    <name type="scientific">Perkinsus marinus (strain ATCC 50983 / TXsc)</name>
    <dbReference type="NCBI Taxonomy" id="423536"/>
    <lineage>
        <taxon>Eukaryota</taxon>
        <taxon>Sar</taxon>
        <taxon>Alveolata</taxon>
        <taxon>Perkinsozoa</taxon>
        <taxon>Perkinsea</taxon>
        <taxon>Perkinsida</taxon>
        <taxon>Perkinsidae</taxon>
        <taxon>Perkinsus</taxon>
    </lineage>
</organism>